<dbReference type="InterPro" id="IPR011949">
    <property type="entry name" value="HAD-SF_hydro_IA_REG-2-like"/>
</dbReference>
<dbReference type="Gene3D" id="3.40.50.1000">
    <property type="entry name" value="HAD superfamily/HAD-like"/>
    <property type="match status" value="1"/>
</dbReference>
<dbReference type="NCBIfam" id="TIGR01549">
    <property type="entry name" value="HAD-SF-IA-v1"/>
    <property type="match status" value="1"/>
</dbReference>
<organism evidence="3 4">
    <name type="scientific">Megalops atlanticus</name>
    <name type="common">Tarpon</name>
    <name type="synonym">Clupea gigantea</name>
    <dbReference type="NCBI Taxonomy" id="7932"/>
    <lineage>
        <taxon>Eukaryota</taxon>
        <taxon>Metazoa</taxon>
        <taxon>Chordata</taxon>
        <taxon>Craniata</taxon>
        <taxon>Vertebrata</taxon>
        <taxon>Euteleostomi</taxon>
        <taxon>Actinopterygii</taxon>
        <taxon>Neopterygii</taxon>
        <taxon>Teleostei</taxon>
        <taxon>Elopiformes</taxon>
        <taxon>Megalopidae</taxon>
        <taxon>Megalops</taxon>
    </lineage>
</organism>
<dbReference type="PANTHER" id="PTHR46191">
    <property type="match status" value="1"/>
</dbReference>
<accession>A0A9D3Q898</accession>
<dbReference type="Proteomes" id="UP001046870">
    <property type="component" value="Chromosome 4"/>
</dbReference>
<dbReference type="OrthoDB" id="444127at2759"/>
<dbReference type="Gene3D" id="1.10.150.720">
    <property type="entry name" value="Haloacid dehalogenase-like hydrolase"/>
    <property type="match status" value="1"/>
</dbReference>
<dbReference type="InterPro" id="IPR051828">
    <property type="entry name" value="HAD-like_hydrolase_domain"/>
</dbReference>
<dbReference type="NCBIfam" id="TIGR02252">
    <property type="entry name" value="DREG-2"/>
    <property type="match status" value="1"/>
</dbReference>
<dbReference type="GO" id="GO:0005634">
    <property type="term" value="C:nucleus"/>
    <property type="evidence" value="ECO:0007669"/>
    <property type="project" value="TreeGrafter"/>
</dbReference>
<dbReference type="InterPro" id="IPR006439">
    <property type="entry name" value="HAD-SF_hydro_IA"/>
</dbReference>
<evidence type="ECO:0000313" key="4">
    <source>
        <dbReference type="Proteomes" id="UP001046870"/>
    </source>
</evidence>
<dbReference type="InterPro" id="IPR044924">
    <property type="entry name" value="HAD-SF_hydro_IA_REG-2-like_cap"/>
</dbReference>
<proteinExistence type="inferred from homology"/>
<dbReference type="CDD" id="cd16415">
    <property type="entry name" value="HAD_dREG-2_like"/>
    <property type="match status" value="1"/>
</dbReference>
<dbReference type="SFLD" id="SFLDS00003">
    <property type="entry name" value="Haloacid_Dehalogenase"/>
    <property type="match status" value="1"/>
</dbReference>
<evidence type="ECO:0000256" key="2">
    <source>
        <dbReference type="ARBA" id="ARBA00015556"/>
    </source>
</evidence>
<evidence type="ECO:0000313" key="3">
    <source>
        <dbReference type="EMBL" id="KAG7481069.1"/>
    </source>
</evidence>
<dbReference type="SFLD" id="SFLDG01129">
    <property type="entry name" value="C1.5:_HAD__Beta-PGM__Phosphata"/>
    <property type="match status" value="1"/>
</dbReference>
<comment type="caution">
    <text evidence="3">The sequence shown here is derived from an EMBL/GenBank/DDBJ whole genome shotgun (WGS) entry which is preliminary data.</text>
</comment>
<dbReference type="EMBL" id="JAFDVH010000004">
    <property type="protein sequence ID" value="KAG7481069.1"/>
    <property type="molecule type" value="Genomic_DNA"/>
</dbReference>
<dbReference type="AlphaFoldDB" id="A0A9D3Q898"/>
<dbReference type="InterPro" id="IPR036412">
    <property type="entry name" value="HAD-like_sf"/>
</dbReference>
<dbReference type="Pfam" id="PF00702">
    <property type="entry name" value="Hydrolase"/>
    <property type="match status" value="1"/>
</dbReference>
<evidence type="ECO:0000256" key="1">
    <source>
        <dbReference type="ARBA" id="ARBA00007958"/>
    </source>
</evidence>
<protein>
    <recommendedName>
        <fullName evidence="2">Haloacid dehalogenase-like hydrolase domain-containing protein 3</fullName>
    </recommendedName>
</protein>
<name>A0A9D3Q898_MEGAT</name>
<dbReference type="SUPFAM" id="SSF56784">
    <property type="entry name" value="HAD-like"/>
    <property type="match status" value="1"/>
</dbReference>
<comment type="similarity">
    <text evidence="1">Belongs to the HAD-like hydrolase superfamily.</text>
</comment>
<dbReference type="InterPro" id="IPR023214">
    <property type="entry name" value="HAD_sf"/>
</dbReference>
<gene>
    <name evidence="3" type="ORF">MATL_G00062760</name>
</gene>
<reference evidence="3" key="1">
    <citation type="submission" date="2021-01" db="EMBL/GenBank/DDBJ databases">
        <authorList>
            <person name="Zahm M."/>
            <person name="Roques C."/>
            <person name="Cabau C."/>
            <person name="Klopp C."/>
            <person name="Donnadieu C."/>
            <person name="Jouanno E."/>
            <person name="Lampietro C."/>
            <person name="Louis A."/>
            <person name="Herpin A."/>
            <person name="Echchiki A."/>
            <person name="Berthelot C."/>
            <person name="Parey E."/>
            <person name="Roest-Crollius H."/>
            <person name="Braasch I."/>
            <person name="Postlethwait J."/>
            <person name="Bobe J."/>
            <person name="Montfort J."/>
            <person name="Bouchez O."/>
            <person name="Begum T."/>
            <person name="Mejri S."/>
            <person name="Adams A."/>
            <person name="Chen W.-J."/>
            <person name="Guiguen Y."/>
        </authorList>
    </citation>
    <scope>NUCLEOTIDE SEQUENCE</scope>
    <source>
        <strain evidence="3">YG-15Mar2019-1</strain>
        <tissue evidence="3">Brain</tissue>
    </source>
</reference>
<keyword evidence="4" id="KW-1185">Reference proteome</keyword>
<sequence>MAGSMHRGVRWVLWDVKDTLLRVRRSVGEQYCEEARRAGLTLPAAEVEAAFRHAYRQHSSLHPNYGVDQGIGGQAWWAGVVHDTFSQCGVRDQALLHRLAQNLYHGFSGPENWEVFPDSKPALQSCMSLGMQLGVVSNFDNRLEGILHGCGLLSHFHFLLTSEMAGVAKPDPEIFQQALKLCGVPPTSVAHIGDDYVKDYLTARSFGIRGYLLDRRGGDSRPEVPPQHRLRSLDELLTRLKEDVH</sequence>
<dbReference type="PANTHER" id="PTHR46191:SF2">
    <property type="entry name" value="HALOACID DEHALOGENASE-LIKE HYDROLASE DOMAIN-CONTAINING PROTEIN 3"/>
    <property type="match status" value="1"/>
</dbReference>